<dbReference type="CDD" id="cd06261">
    <property type="entry name" value="TM_PBP2"/>
    <property type="match status" value="1"/>
</dbReference>
<keyword evidence="4 5" id="KW-0472">Membrane</keyword>
<dbReference type="GO" id="GO:0016020">
    <property type="term" value="C:membrane"/>
    <property type="evidence" value="ECO:0007669"/>
    <property type="project" value="UniProtKB-SubCell"/>
</dbReference>
<dbReference type="Pfam" id="PF00528">
    <property type="entry name" value="BPD_transp_1"/>
    <property type="match status" value="1"/>
</dbReference>
<dbReference type="SUPFAM" id="SSF161098">
    <property type="entry name" value="MetI-like"/>
    <property type="match status" value="1"/>
</dbReference>
<evidence type="ECO:0000259" key="6">
    <source>
        <dbReference type="PROSITE" id="PS50928"/>
    </source>
</evidence>
<dbReference type="AlphaFoldDB" id="A0A382CVP1"/>
<feature type="transmembrane region" description="Helical" evidence="5">
    <location>
        <begin position="25"/>
        <end position="49"/>
    </location>
</feature>
<feature type="non-terminal residue" evidence="7">
    <location>
        <position position="1"/>
    </location>
</feature>
<keyword evidence="2 5" id="KW-0812">Transmembrane</keyword>
<name>A0A382CVP1_9ZZZZ</name>
<evidence type="ECO:0000256" key="5">
    <source>
        <dbReference type="SAM" id="Phobius"/>
    </source>
</evidence>
<feature type="transmembrane region" description="Helical" evidence="5">
    <location>
        <begin position="61"/>
        <end position="85"/>
    </location>
</feature>
<sequence>VIELTEIFKNSLNLIFSLNLDLLEIILLSLKISFFSLLFSCIFGLPLGSLLAASKFFGRRFLILFFNSMLGLPPVFVGLVLYIILSVSGPLGSLQLLYTPVAMIIAQFCLITPIIVSLTRQVIEQITEEYDELLKSLRANTRERIMTILWDSRYSLLTCILAGLGRSLSEVGAIIIVGGNIAHSTRVMTTSIALETSKGNLEIAVALGFILIFISIFINLLVSILTEFSKRVSYD</sequence>
<feature type="transmembrane region" description="Helical" evidence="5">
    <location>
        <begin position="97"/>
        <end position="116"/>
    </location>
</feature>
<dbReference type="PANTHER" id="PTHR43632">
    <property type="entry name" value="PERMEASE COMPONENT OF TUNGSTATE ABC TRANSPORTER"/>
    <property type="match status" value="1"/>
</dbReference>
<dbReference type="PANTHER" id="PTHR43632:SF1">
    <property type="entry name" value="PERMEASE COMPONENT OF TUNGSTATE ABC TRANSPORTER"/>
    <property type="match status" value="1"/>
</dbReference>
<dbReference type="InterPro" id="IPR035906">
    <property type="entry name" value="MetI-like_sf"/>
</dbReference>
<dbReference type="GO" id="GO:0055085">
    <property type="term" value="P:transmembrane transport"/>
    <property type="evidence" value="ECO:0007669"/>
    <property type="project" value="InterPro"/>
</dbReference>
<evidence type="ECO:0000313" key="7">
    <source>
        <dbReference type="EMBL" id="SVB29363.1"/>
    </source>
</evidence>
<feature type="domain" description="ABC transmembrane type-1" evidence="6">
    <location>
        <begin position="26"/>
        <end position="222"/>
    </location>
</feature>
<dbReference type="InterPro" id="IPR000515">
    <property type="entry name" value="MetI-like"/>
</dbReference>
<proteinExistence type="predicted"/>
<gene>
    <name evidence="7" type="ORF">METZ01_LOCUS182217</name>
</gene>
<evidence type="ECO:0000256" key="4">
    <source>
        <dbReference type="ARBA" id="ARBA00023136"/>
    </source>
</evidence>
<keyword evidence="3 5" id="KW-1133">Transmembrane helix</keyword>
<reference evidence="7" key="1">
    <citation type="submission" date="2018-05" db="EMBL/GenBank/DDBJ databases">
        <authorList>
            <person name="Lanie J.A."/>
            <person name="Ng W.-L."/>
            <person name="Kazmierczak K.M."/>
            <person name="Andrzejewski T.M."/>
            <person name="Davidsen T.M."/>
            <person name="Wayne K.J."/>
            <person name="Tettelin H."/>
            <person name="Glass J.I."/>
            <person name="Rusch D."/>
            <person name="Podicherti R."/>
            <person name="Tsui H.-C.T."/>
            <person name="Winkler M.E."/>
        </authorList>
    </citation>
    <scope>NUCLEOTIDE SEQUENCE</scope>
</reference>
<dbReference type="EMBL" id="UINC01036027">
    <property type="protein sequence ID" value="SVB29363.1"/>
    <property type="molecule type" value="Genomic_DNA"/>
</dbReference>
<organism evidence="7">
    <name type="scientific">marine metagenome</name>
    <dbReference type="NCBI Taxonomy" id="408172"/>
    <lineage>
        <taxon>unclassified sequences</taxon>
        <taxon>metagenomes</taxon>
        <taxon>ecological metagenomes</taxon>
    </lineage>
</organism>
<dbReference type="InterPro" id="IPR049783">
    <property type="entry name" value="ABC_perm_TupB-like"/>
</dbReference>
<feature type="transmembrane region" description="Helical" evidence="5">
    <location>
        <begin position="154"/>
        <end position="183"/>
    </location>
</feature>
<feature type="transmembrane region" description="Helical" evidence="5">
    <location>
        <begin position="203"/>
        <end position="225"/>
    </location>
</feature>
<dbReference type="Gene3D" id="1.10.3720.10">
    <property type="entry name" value="MetI-like"/>
    <property type="match status" value="1"/>
</dbReference>
<comment type="subcellular location">
    <subcellularLocation>
        <location evidence="1">Membrane</location>
        <topology evidence="1">Multi-pass membrane protein</topology>
    </subcellularLocation>
</comment>
<dbReference type="PROSITE" id="PS50928">
    <property type="entry name" value="ABC_TM1"/>
    <property type="match status" value="1"/>
</dbReference>
<dbReference type="NCBIfam" id="NF038017">
    <property type="entry name" value="ABC_perm1"/>
    <property type="match status" value="1"/>
</dbReference>
<protein>
    <recommendedName>
        <fullName evidence="6">ABC transmembrane type-1 domain-containing protein</fullName>
    </recommendedName>
</protein>
<evidence type="ECO:0000256" key="3">
    <source>
        <dbReference type="ARBA" id="ARBA00022989"/>
    </source>
</evidence>
<evidence type="ECO:0000256" key="1">
    <source>
        <dbReference type="ARBA" id="ARBA00004141"/>
    </source>
</evidence>
<evidence type="ECO:0000256" key="2">
    <source>
        <dbReference type="ARBA" id="ARBA00022692"/>
    </source>
</evidence>
<accession>A0A382CVP1</accession>